<dbReference type="AlphaFoldDB" id="A0A514LGC8"/>
<accession>A0A514LGC8</accession>
<dbReference type="InterPro" id="IPR036513">
    <property type="entry name" value="STAS_dom_sf"/>
</dbReference>
<dbReference type="OrthoDB" id="2677458at2"/>
<name>A0A514LGC8_9BACI</name>
<evidence type="ECO:0000256" key="1">
    <source>
        <dbReference type="ARBA" id="ARBA00022553"/>
    </source>
</evidence>
<proteinExistence type="predicted"/>
<dbReference type="Proteomes" id="UP000319756">
    <property type="component" value="Chromosome"/>
</dbReference>
<dbReference type="EMBL" id="CP035485">
    <property type="protein sequence ID" value="QDI90910.1"/>
    <property type="molecule type" value="Genomic_DNA"/>
</dbReference>
<dbReference type="InterPro" id="IPR002645">
    <property type="entry name" value="STAS_dom"/>
</dbReference>
<dbReference type="PANTHER" id="PTHR33745">
    <property type="entry name" value="RSBT ANTAGONIST PROTEIN RSBS-RELATED"/>
    <property type="match status" value="1"/>
</dbReference>
<evidence type="ECO:0000313" key="3">
    <source>
        <dbReference type="EMBL" id="QDI90910.1"/>
    </source>
</evidence>
<reference evidence="4" key="1">
    <citation type="submission" date="2019-01" db="EMBL/GenBank/DDBJ databases">
        <title>Genomic analysis of Salicibibacter sp. NKC3-5.</title>
        <authorList>
            <person name="Oh Y.J."/>
        </authorList>
    </citation>
    <scope>NUCLEOTIDE SEQUENCE [LARGE SCALE GENOMIC DNA]</scope>
    <source>
        <strain evidence="4">NKC3-5</strain>
    </source>
</reference>
<keyword evidence="1" id="KW-0597">Phosphoprotein</keyword>
<dbReference type="KEGG" id="sale:EPH95_06730"/>
<dbReference type="PROSITE" id="PS50801">
    <property type="entry name" value="STAS"/>
    <property type="match status" value="1"/>
</dbReference>
<sequence>MAYRDADLYKYFFNNLEQIVARIVTSTSQSLQHRLSHSEHDLHQELLNNLLIKIKDELDDEDSTAGINLDYDPTDVLGEQGYDIDYIVTLLSQFRLNALKEVEVVLQEYDVSLKDTFYFMYRVTEIFDQAIKNSTKYYNTQQQSRLKKLEEELLELSAPIVPVKEDVSVLPIVGSMSEERADHIIKNVIPKVSENKIGTLILDFSAIHILDTFVASRLFTITRTLKLLGIRTIITGIRPEMAQTTIELGIEMDDIEIYRDVKRALEKII</sequence>
<keyword evidence="4" id="KW-1185">Reference proteome</keyword>
<dbReference type="PANTHER" id="PTHR33745:SF3">
    <property type="entry name" value="RSBT CO-ANTAGONIST PROTEIN RSBRC"/>
    <property type="match status" value="1"/>
</dbReference>
<dbReference type="CDD" id="cd07041">
    <property type="entry name" value="STAS_RsbR_RsbS_like"/>
    <property type="match status" value="1"/>
</dbReference>
<evidence type="ECO:0000313" key="4">
    <source>
        <dbReference type="Proteomes" id="UP000319756"/>
    </source>
</evidence>
<dbReference type="Gene3D" id="3.30.750.24">
    <property type="entry name" value="STAS domain"/>
    <property type="match status" value="1"/>
</dbReference>
<dbReference type="InterPro" id="IPR051932">
    <property type="entry name" value="Bact_StressResp_Reg"/>
</dbReference>
<gene>
    <name evidence="3" type="ORF">EPH95_06730</name>
</gene>
<dbReference type="RefSeq" id="WP_142088464.1">
    <property type="nucleotide sequence ID" value="NZ_CP035485.1"/>
</dbReference>
<organism evidence="3 4">
    <name type="scientific">Salicibibacter halophilus</name>
    <dbReference type="NCBI Taxonomy" id="2502791"/>
    <lineage>
        <taxon>Bacteria</taxon>
        <taxon>Bacillati</taxon>
        <taxon>Bacillota</taxon>
        <taxon>Bacilli</taxon>
        <taxon>Bacillales</taxon>
        <taxon>Bacillaceae</taxon>
        <taxon>Salicibibacter</taxon>
    </lineage>
</organism>
<feature type="domain" description="STAS" evidence="2">
    <location>
        <begin position="157"/>
        <end position="268"/>
    </location>
</feature>
<dbReference type="SUPFAM" id="SSF52091">
    <property type="entry name" value="SpoIIaa-like"/>
    <property type="match status" value="1"/>
</dbReference>
<protein>
    <submittedName>
        <fullName evidence="3">STAS domain-containing protein</fullName>
    </submittedName>
</protein>
<dbReference type="Pfam" id="PF01740">
    <property type="entry name" value="STAS"/>
    <property type="match status" value="1"/>
</dbReference>
<evidence type="ECO:0000259" key="2">
    <source>
        <dbReference type="PROSITE" id="PS50801"/>
    </source>
</evidence>